<reference evidence="2" key="1">
    <citation type="journal article" date="2020" name="Nat. Commun.">
        <title>Genome assembly of wild tea tree DASZ reveals pedigree and selection history of tea varieties.</title>
        <authorList>
            <person name="Zhang W."/>
            <person name="Zhang Y."/>
            <person name="Qiu H."/>
            <person name="Guo Y."/>
            <person name="Wan H."/>
            <person name="Zhang X."/>
            <person name="Scossa F."/>
            <person name="Alseekh S."/>
            <person name="Zhang Q."/>
            <person name="Wang P."/>
            <person name="Xu L."/>
            <person name="Schmidt M.H."/>
            <person name="Jia X."/>
            <person name="Li D."/>
            <person name="Zhu A."/>
            <person name="Guo F."/>
            <person name="Chen W."/>
            <person name="Ni D."/>
            <person name="Usadel B."/>
            <person name="Fernie A.R."/>
            <person name="Wen W."/>
        </authorList>
    </citation>
    <scope>NUCLEOTIDE SEQUENCE [LARGE SCALE GENOMIC DNA]</scope>
    <source>
        <strain evidence="2">cv. G240</strain>
    </source>
</reference>
<dbReference type="Proteomes" id="UP000593564">
    <property type="component" value="Unassembled WGS sequence"/>
</dbReference>
<accession>A0A7J7GGN0</accession>
<evidence type="ECO:0000313" key="2">
    <source>
        <dbReference type="Proteomes" id="UP000593564"/>
    </source>
</evidence>
<evidence type="ECO:0000313" key="1">
    <source>
        <dbReference type="EMBL" id="KAF5939920.1"/>
    </source>
</evidence>
<protein>
    <submittedName>
        <fullName evidence="1">Uncharacterized protein</fullName>
    </submittedName>
</protein>
<dbReference type="AlphaFoldDB" id="A0A7J7GGN0"/>
<name>A0A7J7GGN0_CAMSI</name>
<reference evidence="1 2" key="2">
    <citation type="submission" date="2020-07" db="EMBL/GenBank/DDBJ databases">
        <title>Genome assembly of wild tea tree DASZ reveals pedigree and selection history of tea varieties.</title>
        <authorList>
            <person name="Zhang W."/>
        </authorList>
    </citation>
    <scope>NUCLEOTIDE SEQUENCE [LARGE SCALE GENOMIC DNA]</scope>
    <source>
        <strain evidence="2">cv. G240</strain>
        <tissue evidence="1">Leaf</tissue>
    </source>
</reference>
<dbReference type="EMBL" id="JACBKZ010000010">
    <property type="protein sequence ID" value="KAF5939920.1"/>
    <property type="molecule type" value="Genomic_DNA"/>
</dbReference>
<gene>
    <name evidence="1" type="ORF">HYC85_021087</name>
</gene>
<comment type="caution">
    <text evidence="1">The sequence shown here is derived from an EMBL/GenBank/DDBJ whole genome shotgun (WGS) entry which is preliminary data.</text>
</comment>
<sequence>MRFWWLILIIRQLKPRMPPHSSTIYRSLYVDKEWNLSASKCVIVHKVTVCTGISFDAALDQMRSMPFMSLGIS</sequence>
<proteinExistence type="predicted"/>
<keyword evidence="2" id="KW-1185">Reference proteome</keyword>
<organism evidence="1 2">
    <name type="scientific">Camellia sinensis</name>
    <name type="common">Tea plant</name>
    <name type="synonym">Thea sinensis</name>
    <dbReference type="NCBI Taxonomy" id="4442"/>
    <lineage>
        <taxon>Eukaryota</taxon>
        <taxon>Viridiplantae</taxon>
        <taxon>Streptophyta</taxon>
        <taxon>Embryophyta</taxon>
        <taxon>Tracheophyta</taxon>
        <taxon>Spermatophyta</taxon>
        <taxon>Magnoliopsida</taxon>
        <taxon>eudicotyledons</taxon>
        <taxon>Gunneridae</taxon>
        <taxon>Pentapetalae</taxon>
        <taxon>asterids</taxon>
        <taxon>Ericales</taxon>
        <taxon>Theaceae</taxon>
        <taxon>Camellia</taxon>
    </lineage>
</organism>